<evidence type="ECO:0000259" key="8">
    <source>
        <dbReference type="PROSITE" id="PS50048"/>
    </source>
</evidence>
<evidence type="ECO:0000256" key="5">
    <source>
        <dbReference type="ARBA" id="ARBA00023163"/>
    </source>
</evidence>
<dbReference type="Pfam" id="PF00172">
    <property type="entry name" value="Zn_clus"/>
    <property type="match status" value="1"/>
</dbReference>
<name>A0A4U0U2S1_9PEZI</name>
<dbReference type="CDD" id="cd00067">
    <property type="entry name" value="GAL4"/>
    <property type="match status" value="1"/>
</dbReference>
<dbReference type="OrthoDB" id="2593732at2759"/>
<accession>A0A4U0U2S1</accession>
<feature type="domain" description="Zn(2)-C6 fungal-type" evidence="8">
    <location>
        <begin position="55"/>
        <end position="83"/>
    </location>
</feature>
<organism evidence="9 10">
    <name type="scientific">Salinomyces thailandicus</name>
    <dbReference type="NCBI Taxonomy" id="706561"/>
    <lineage>
        <taxon>Eukaryota</taxon>
        <taxon>Fungi</taxon>
        <taxon>Dikarya</taxon>
        <taxon>Ascomycota</taxon>
        <taxon>Pezizomycotina</taxon>
        <taxon>Dothideomycetes</taxon>
        <taxon>Dothideomycetidae</taxon>
        <taxon>Mycosphaerellales</taxon>
        <taxon>Teratosphaeriaceae</taxon>
        <taxon>Salinomyces</taxon>
    </lineage>
</organism>
<dbReference type="GO" id="GO:0003677">
    <property type="term" value="F:DNA binding"/>
    <property type="evidence" value="ECO:0007669"/>
    <property type="project" value="UniProtKB-KW"/>
</dbReference>
<dbReference type="SMART" id="SM00066">
    <property type="entry name" value="GAL4"/>
    <property type="match status" value="1"/>
</dbReference>
<evidence type="ECO:0000313" key="9">
    <source>
        <dbReference type="EMBL" id="TKA28716.1"/>
    </source>
</evidence>
<evidence type="ECO:0000256" key="1">
    <source>
        <dbReference type="ARBA" id="ARBA00022723"/>
    </source>
</evidence>
<evidence type="ECO:0000256" key="2">
    <source>
        <dbReference type="ARBA" id="ARBA00022833"/>
    </source>
</evidence>
<keyword evidence="3" id="KW-0805">Transcription regulation</keyword>
<dbReference type="EMBL" id="NAJL01000017">
    <property type="protein sequence ID" value="TKA28716.1"/>
    <property type="molecule type" value="Genomic_DNA"/>
</dbReference>
<dbReference type="PROSITE" id="PS00463">
    <property type="entry name" value="ZN2_CY6_FUNGAL_1"/>
    <property type="match status" value="1"/>
</dbReference>
<sequence>MAMTADKVKILPLRAPARAAEGDDSGNGDGRGGKGVVRAKPAKISRASNPKVRTGCSTCKIRRVKCDEVKPECDRCTSTGRKCDGYNIPPRKKRPRSFTAVPAGAWLDAPERCLEVVSGTSPELRALEFFHARTAPALSSYFDADFWTRLVFQMSSAEPSIRHAMVTVGTLHQQRQAATMTPQAERRAAAHDRLATSVSGSTLTDGRFTLMQYNKAITHLTKRLQDSPAAKEIALLACILFVCVEFLRGEAELALNHFKSGMNIAIQTLTQAGAPMAQATMQRIRVNMLPFFNRLELLSTIFGNDAMWEYPIDVQYVVPERFAHVKEARDSMIHLMNLSLRFIRFVKYRKYDGLNSSRDSARQQVLKDQIRKWEQVLNTLLHDDVSLTPKDLDAARVLRIHQCIMHIWLSASIYPEQTATDALMNDFEATVSLCEAVQATAGTREQRQEYPTTFLFDMEIVSPLYFVASKCRHPLIRRRAIQLLQQMDRREGLWDSNVAAAIAERIVAIEETHLTGVLGNQLPEEQDRIHFAHIQSVPGVDSIKHAVTFYAKPHGVNQHWKIWQESIGTDPLSNINRSKSIDTHLIATGRGKTELSMQKAYQATPLPVPRGWGSGSFDALPRVTQQPGNGSPAGVTYKTNAELQHAEEKAKGMMLSRLGMIESDP</sequence>
<dbReference type="SUPFAM" id="SSF57701">
    <property type="entry name" value="Zn2/Cys6 DNA-binding domain"/>
    <property type="match status" value="1"/>
</dbReference>
<keyword evidence="5" id="KW-0804">Transcription</keyword>
<dbReference type="InterPro" id="IPR001138">
    <property type="entry name" value="Zn2Cys6_DnaBD"/>
</dbReference>
<evidence type="ECO:0000256" key="4">
    <source>
        <dbReference type="ARBA" id="ARBA00023125"/>
    </source>
</evidence>
<dbReference type="PANTHER" id="PTHR36206:SF4">
    <property type="entry name" value="HYPOTHETICAL CONSERVED PROTEIN (EUROFUNG)-RELATED"/>
    <property type="match status" value="1"/>
</dbReference>
<comment type="caution">
    <text evidence="9">The sequence shown here is derived from an EMBL/GenBank/DDBJ whole genome shotgun (WGS) entry which is preliminary data.</text>
</comment>
<keyword evidence="6" id="KW-0539">Nucleus</keyword>
<evidence type="ECO:0000256" key="6">
    <source>
        <dbReference type="ARBA" id="ARBA00023242"/>
    </source>
</evidence>
<dbReference type="GO" id="GO:0000981">
    <property type="term" value="F:DNA-binding transcription factor activity, RNA polymerase II-specific"/>
    <property type="evidence" value="ECO:0007669"/>
    <property type="project" value="InterPro"/>
</dbReference>
<proteinExistence type="predicted"/>
<dbReference type="PROSITE" id="PS50048">
    <property type="entry name" value="ZN2_CY6_FUNGAL_2"/>
    <property type="match status" value="1"/>
</dbReference>
<evidence type="ECO:0000256" key="7">
    <source>
        <dbReference type="SAM" id="MobiDB-lite"/>
    </source>
</evidence>
<keyword evidence="1" id="KW-0479">Metal-binding</keyword>
<dbReference type="PANTHER" id="PTHR36206">
    <property type="entry name" value="ASPERCRYPTIN BIOSYNTHESIS CLUSTER-SPECIFIC TRANSCRIPTION REGULATOR ATNN-RELATED"/>
    <property type="match status" value="1"/>
</dbReference>
<gene>
    <name evidence="9" type="ORF">B0A50_03044</name>
</gene>
<protein>
    <recommendedName>
        <fullName evidence="8">Zn(2)-C6 fungal-type domain-containing protein</fullName>
    </recommendedName>
</protein>
<dbReference type="InterPro" id="IPR052360">
    <property type="entry name" value="Transcr_Regulatory_Proteins"/>
</dbReference>
<keyword evidence="4" id="KW-0238">DNA-binding</keyword>
<dbReference type="GO" id="GO:0008270">
    <property type="term" value="F:zinc ion binding"/>
    <property type="evidence" value="ECO:0007669"/>
    <property type="project" value="InterPro"/>
</dbReference>
<evidence type="ECO:0000313" key="10">
    <source>
        <dbReference type="Proteomes" id="UP000308549"/>
    </source>
</evidence>
<dbReference type="InterPro" id="IPR036864">
    <property type="entry name" value="Zn2-C6_fun-type_DNA-bd_sf"/>
</dbReference>
<feature type="region of interest" description="Disordered" evidence="7">
    <location>
        <begin position="1"/>
        <end position="44"/>
    </location>
</feature>
<evidence type="ECO:0000256" key="3">
    <source>
        <dbReference type="ARBA" id="ARBA00023015"/>
    </source>
</evidence>
<reference evidence="9 10" key="1">
    <citation type="submission" date="2017-03" db="EMBL/GenBank/DDBJ databases">
        <title>Genomes of endolithic fungi from Antarctica.</title>
        <authorList>
            <person name="Coleine C."/>
            <person name="Masonjones S."/>
            <person name="Stajich J.E."/>
        </authorList>
    </citation>
    <scope>NUCLEOTIDE SEQUENCE [LARGE SCALE GENOMIC DNA]</scope>
    <source>
        <strain evidence="9 10">CCFEE 6315</strain>
    </source>
</reference>
<feature type="compositionally biased region" description="Gly residues" evidence="7">
    <location>
        <begin position="25"/>
        <end position="35"/>
    </location>
</feature>
<dbReference type="AlphaFoldDB" id="A0A4U0U2S1"/>
<dbReference type="Proteomes" id="UP000308549">
    <property type="component" value="Unassembled WGS sequence"/>
</dbReference>
<keyword evidence="2" id="KW-0862">Zinc</keyword>
<dbReference type="Gene3D" id="4.10.240.10">
    <property type="entry name" value="Zn(2)-C6 fungal-type DNA-binding domain"/>
    <property type="match status" value="1"/>
</dbReference>
<keyword evidence="10" id="KW-1185">Reference proteome</keyword>